<dbReference type="InterPro" id="IPR053152">
    <property type="entry name" value="Hydrolase_YcaC-like"/>
</dbReference>
<dbReference type="InterPro" id="IPR000868">
    <property type="entry name" value="Isochorismatase-like_dom"/>
</dbReference>
<dbReference type="Proteomes" id="UP000249633">
    <property type="component" value="Unassembled WGS sequence"/>
</dbReference>
<comment type="caution">
    <text evidence="2">The sequence shown here is derived from an EMBL/GenBank/DDBJ whole genome shotgun (WGS) entry which is preliminary data.</text>
</comment>
<dbReference type="Pfam" id="PF00857">
    <property type="entry name" value="Isochorismatase"/>
    <property type="match status" value="1"/>
</dbReference>
<evidence type="ECO:0000313" key="3">
    <source>
        <dbReference type="Proteomes" id="UP000249633"/>
    </source>
</evidence>
<keyword evidence="2" id="KW-0378">Hydrolase</keyword>
<name>A0A2W5DZ26_9BURK</name>
<dbReference type="SUPFAM" id="SSF52499">
    <property type="entry name" value="Isochorismatase-like hydrolases"/>
    <property type="match status" value="1"/>
</dbReference>
<dbReference type="PANTHER" id="PTHR43559:SF1">
    <property type="entry name" value="HYDROLASE"/>
    <property type="match status" value="1"/>
</dbReference>
<organism evidence="2 3">
    <name type="scientific">Roseateles depolymerans</name>
    <dbReference type="NCBI Taxonomy" id="76731"/>
    <lineage>
        <taxon>Bacteria</taxon>
        <taxon>Pseudomonadati</taxon>
        <taxon>Pseudomonadota</taxon>
        <taxon>Betaproteobacteria</taxon>
        <taxon>Burkholderiales</taxon>
        <taxon>Sphaerotilaceae</taxon>
        <taxon>Roseateles</taxon>
    </lineage>
</organism>
<protein>
    <submittedName>
        <fullName evidence="2">Hydrolase</fullName>
    </submittedName>
</protein>
<gene>
    <name evidence="2" type="ORF">DI603_04210</name>
</gene>
<evidence type="ECO:0000259" key="1">
    <source>
        <dbReference type="Pfam" id="PF00857"/>
    </source>
</evidence>
<dbReference type="AlphaFoldDB" id="A0A2W5DZ26"/>
<accession>A0A2W5DZ26</accession>
<dbReference type="PANTHER" id="PTHR43559">
    <property type="entry name" value="HYDROLASE YCAC-RELATED"/>
    <property type="match status" value="1"/>
</dbReference>
<evidence type="ECO:0000313" key="2">
    <source>
        <dbReference type="EMBL" id="PZP35094.1"/>
    </source>
</evidence>
<reference evidence="2 3" key="1">
    <citation type="submission" date="2017-08" db="EMBL/GenBank/DDBJ databases">
        <title>Infants hospitalized years apart are colonized by the same room-sourced microbial strains.</title>
        <authorList>
            <person name="Brooks B."/>
            <person name="Olm M.R."/>
            <person name="Firek B.A."/>
            <person name="Baker R."/>
            <person name="Thomas B.C."/>
            <person name="Morowitz M.J."/>
            <person name="Banfield J.F."/>
        </authorList>
    </citation>
    <scope>NUCLEOTIDE SEQUENCE [LARGE SCALE GENOMIC DNA]</scope>
    <source>
        <strain evidence="2">S2_012_000_R2_81</strain>
    </source>
</reference>
<dbReference type="Gene3D" id="3.40.50.850">
    <property type="entry name" value="Isochorismatase-like"/>
    <property type="match status" value="1"/>
</dbReference>
<feature type="domain" description="Isochorismatase-like" evidence="1">
    <location>
        <begin position="15"/>
        <end position="164"/>
    </location>
</feature>
<proteinExistence type="predicted"/>
<dbReference type="InterPro" id="IPR036380">
    <property type="entry name" value="Isochorismatase-like_sf"/>
</dbReference>
<sequence>MPLPAPLLTPDRCCALLVDPQPGLAFAVQSADRQLLMNALLAFVKTTRAFGVPLVVSTSATKVYSGPMFTTLRQAFPDIEPLDRRSMNAWGDEATRGAVQASGRRVLLIAGLLTEACVSFPALDAVREGYEVYCVADACGGATADSHRLALERLRANGVQMTSWLQLLLELQRDWTRRDTYDAARAIVEGHAGGYGMGLAYARDMIKPPVPAAPVA</sequence>
<dbReference type="EMBL" id="QFOD01000003">
    <property type="protein sequence ID" value="PZP35094.1"/>
    <property type="molecule type" value="Genomic_DNA"/>
</dbReference>
<dbReference type="GO" id="GO:0016787">
    <property type="term" value="F:hydrolase activity"/>
    <property type="evidence" value="ECO:0007669"/>
    <property type="project" value="UniProtKB-KW"/>
</dbReference>